<feature type="non-terminal residue" evidence="1">
    <location>
        <position position="69"/>
    </location>
</feature>
<keyword evidence="2" id="KW-1185">Reference proteome</keyword>
<reference evidence="1 2" key="1">
    <citation type="submission" date="2014-04" db="EMBL/GenBank/DDBJ databases">
        <authorList>
            <consortium name="DOE Joint Genome Institute"/>
            <person name="Kuo A."/>
            <person name="Tarkka M."/>
            <person name="Buscot F."/>
            <person name="Kohler A."/>
            <person name="Nagy L.G."/>
            <person name="Floudas D."/>
            <person name="Copeland A."/>
            <person name="Barry K.W."/>
            <person name="Cichocki N."/>
            <person name="Veneault-Fourrey C."/>
            <person name="LaButti K."/>
            <person name="Lindquist E.A."/>
            <person name="Lipzen A."/>
            <person name="Lundell T."/>
            <person name="Morin E."/>
            <person name="Murat C."/>
            <person name="Sun H."/>
            <person name="Tunlid A."/>
            <person name="Henrissat B."/>
            <person name="Grigoriev I.V."/>
            <person name="Hibbett D.S."/>
            <person name="Martin F."/>
            <person name="Nordberg H.P."/>
            <person name="Cantor M.N."/>
            <person name="Hua S.X."/>
        </authorList>
    </citation>
    <scope>NUCLEOTIDE SEQUENCE [LARGE SCALE GENOMIC DNA]</scope>
    <source>
        <strain evidence="1 2">F 1598</strain>
    </source>
</reference>
<accession>A0A0C3EU73</accession>
<gene>
    <name evidence="1" type="ORF">PILCRDRAFT_826719</name>
</gene>
<dbReference type="Proteomes" id="UP000054166">
    <property type="component" value="Unassembled WGS sequence"/>
</dbReference>
<evidence type="ECO:0000313" key="1">
    <source>
        <dbReference type="EMBL" id="KIM76065.1"/>
    </source>
</evidence>
<proteinExistence type="predicted"/>
<organism evidence="1 2">
    <name type="scientific">Piloderma croceum (strain F 1598)</name>
    <dbReference type="NCBI Taxonomy" id="765440"/>
    <lineage>
        <taxon>Eukaryota</taxon>
        <taxon>Fungi</taxon>
        <taxon>Dikarya</taxon>
        <taxon>Basidiomycota</taxon>
        <taxon>Agaricomycotina</taxon>
        <taxon>Agaricomycetes</taxon>
        <taxon>Agaricomycetidae</taxon>
        <taxon>Atheliales</taxon>
        <taxon>Atheliaceae</taxon>
        <taxon>Piloderma</taxon>
    </lineage>
</organism>
<evidence type="ECO:0000313" key="2">
    <source>
        <dbReference type="Proteomes" id="UP000054166"/>
    </source>
</evidence>
<sequence length="69" mass="7937">MSGAYIYDTRELRYTAVAICRRHLLRRQSATILTKHLFVLQNMLDILIRNICIKGTPEIIPAIAVQIIL</sequence>
<reference evidence="2" key="2">
    <citation type="submission" date="2015-01" db="EMBL/GenBank/DDBJ databases">
        <title>Evolutionary Origins and Diversification of the Mycorrhizal Mutualists.</title>
        <authorList>
            <consortium name="DOE Joint Genome Institute"/>
            <consortium name="Mycorrhizal Genomics Consortium"/>
            <person name="Kohler A."/>
            <person name="Kuo A."/>
            <person name="Nagy L.G."/>
            <person name="Floudas D."/>
            <person name="Copeland A."/>
            <person name="Barry K.W."/>
            <person name="Cichocki N."/>
            <person name="Veneault-Fourrey C."/>
            <person name="LaButti K."/>
            <person name="Lindquist E.A."/>
            <person name="Lipzen A."/>
            <person name="Lundell T."/>
            <person name="Morin E."/>
            <person name="Murat C."/>
            <person name="Riley R."/>
            <person name="Ohm R."/>
            <person name="Sun H."/>
            <person name="Tunlid A."/>
            <person name="Henrissat B."/>
            <person name="Grigoriev I.V."/>
            <person name="Hibbett D.S."/>
            <person name="Martin F."/>
        </authorList>
    </citation>
    <scope>NUCLEOTIDE SEQUENCE [LARGE SCALE GENOMIC DNA]</scope>
    <source>
        <strain evidence="2">F 1598</strain>
    </source>
</reference>
<dbReference type="EMBL" id="KN833039">
    <property type="protein sequence ID" value="KIM76065.1"/>
    <property type="molecule type" value="Genomic_DNA"/>
</dbReference>
<dbReference type="HOGENOM" id="CLU_2782883_0_0_1"/>
<dbReference type="AlphaFoldDB" id="A0A0C3EU73"/>
<protein>
    <submittedName>
        <fullName evidence="1">Uncharacterized protein</fullName>
    </submittedName>
</protein>
<dbReference type="InParanoid" id="A0A0C3EU73"/>
<name>A0A0C3EU73_PILCF</name>